<dbReference type="Pfam" id="PF03985">
    <property type="entry name" value="Paf1"/>
    <property type="match status" value="1"/>
</dbReference>
<feature type="compositionally biased region" description="Polar residues" evidence="4">
    <location>
        <begin position="27"/>
        <end position="37"/>
    </location>
</feature>
<feature type="compositionally biased region" description="Basic residues" evidence="4">
    <location>
        <begin position="52"/>
        <end position="63"/>
    </location>
</feature>
<name>D3BHC4_HETP5</name>
<feature type="region of interest" description="Disordered" evidence="4">
    <location>
        <begin position="217"/>
        <end position="246"/>
    </location>
</feature>
<organism evidence="5 6">
    <name type="scientific">Heterostelium pallidum (strain ATCC 26659 / Pp 5 / PN500)</name>
    <name type="common">Cellular slime mold</name>
    <name type="synonym">Polysphondylium pallidum</name>
    <dbReference type="NCBI Taxonomy" id="670386"/>
    <lineage>
        <taxon>Eukaryota</taxon>
        <taxon>Amoebozoa</taxon>
        <taxon>Evosea</taxon>
        <taxon>Eumycetozoa</taxon>
        <taxon>Dictyostelia</taxon>
        <taxon>Acytosteliales</taxon>
        <taxon>Acytosteliaceae</taxon>
        <taxon>Heterostelium</taxon>
    </lineage>
</organism>
<dbReference type="GO" id="GO:0006368">
    <property type="term" value="P:transcription elongation by RNA polymerase II"/>
    <property type="evidence" value="ECO:0007669"/>
    <property type="project" value="InterPro"/>
</dbReference>
<feature type="region of interest" description="Disordered" evidence="4">
    <location>
        <begin position="1"/>
        <end position="97"/>
    </location>
</feature>
<comment type="subcellular location">
    <subcellularLocation>
        <location evidence="1">Nucleus</location>
    </subcellularLocation>
</comment>
<evidence type="ECO:0000313" key="5">
    <source>
        <dbReference type="EMBL" id="EFA79101.1"/>
    </source>
</evidence>
<sequence length="469" mass="53193">MSQNGVNNTNHNSNNNNNNNNHHNSSQKPRPSTDSTASSSSHSRHSSSGGHSHGHGHHGHHHSSSSSSGKRDSTSASLPGSSQSHKRASTSSSSGSDYACQLRLSNKLADTPFDPKFLVIPSDFNKFVHYKTTSLEKNYKYPLLTEPNLGIPIELIDPEVYNIPKTKVAVPEEDQPLLRSLDEQDAELRRAPINRGSALLRPAVSWLRKTEYLSSHDNQMGRPVKRASESNAPTSTQSPYQQQQQQDAADIVLVENTFDAINNTNFVHPTNPSLKPVSILPVFPDFDLWANDYTETVFDADPLELPPDNMRGEKFHEYIQEQAYIRSKGIIKGITDKFVYYIAPKNRVEDKNNNNNNNNSSSLDDDLEDDQHPYKMYKVFTSDIFQAQEENYFMVIKDDGVYYNRLPTKVNLKRVKSRDDKILEKKTIGRPEFVTYESREMTRQEIDQKEESISNLIKEDRSMFASMKK</sequence>
<dbReference type="InterPro" id="IPR007133">
    <property type="entry name" value="RNA_pol_II-assoc_Paf1"/>
</dbReference>
<feature type="region of interest" description="Disordered" evidence="4">
    <location>
        <begin position="349"/>
        <end position="369"/>
    </location>
</feature>
<proteinExistence type="inferred from homology"/>
<feature type="compositionally biased region" description="Low complexity" evidence="4">
    <location>
        <begin position="7"/>
        <end position="26"/>
    </location>
</feature>
<dbReference type="OMA" id="YQADPMS"/>
<dbReference type="Proteomes" id="UP000001396">
    <property type="component" value="Unassembled WGS sequence"/>
</dbReference>
<gene>
    <name evidence="5" type="primary">paf1</name>
    <name evidence="5" type="ORF">PPL_07926</name>
</gene>
<evidence type="ECO:0000256" key="1">
    <source>
        <dbReference type="ARBA" id="ARBA00004123"/>
    </source>
</evidence>
<reference evidence="5 6" key="1">
    <citation type="journal article" date="2011" name="Genome Res.">
        <title>Phylogeny-wide analysis of social amoeba genomes highlights ancient origins for complex intercellular communication.</title>
        <authorList>
            <person name="Heidel A.J."/>
            <person name="Lawal H.M."/>
            <person name="Felder M."/>
            <person name="Schilde C."/>
            <person name="Helps N.R."/>
            <person name="Tunggal B."/>
            <person name="Rivero F."/>
            <person name="John U."/>
            <person name="Schleicher M."/>
            <person name="Eichinger L."/>
            <person name="Platzer M."/>
            <person name="Noegel A.A."/>
            <person name="Schaap P."/>
            <person name="Gloeckner G."/>
        </authorList>
    </citation>
    <scope>NUCLEOTIDE SEQUENCE [LARGE SCALE GENOMIC DNA]</scope>
    <source>
        <strain evidence="6">ATCC 26659 / Pp 5 / PN500</strain>
    </source>
</reference>
<evidence type="ECO:0000256" key="4">
    <source>
        <dbReference type="SAM" id="MobiDB-lite"/>
    </source>
</evidence>
<dbReference type="STRING" id="670386.D3BHC4"/>
<dbReference type="GO" id="GO:0000993">
    <property type="term" value="F:RNA polymerase II complex binding"/>
    <property type="evidence" value="ECO:0007669"/>
    <property type="project" value="TreeGrafter"/>
</dbReference>
<keyword evidence="6" id="KW-1185">Reference proteome</keyword>
<evidence type="ECO:0000256" key="3">
    <source>
        <dbReference type="ARBA" id="ARBA00023242"/>
    </source>
</evidence>
<comment type="similarity">
    <text evidence="2">Belongs to the PAF1 family.</text>
</comment>
<accession>D3BHC4</accession>
<dbReference type="GO" id="GO:0003682">
    <property type="term" value="F:chromatin binding"/>
    <property type="evidence" value="ECO:0007669"/>
    <property type="project" value="TreeGrafter"/>
</dbReference>
<dbReference type="AlphaFoldDB" id="D3BHC4"/>
<dbReference type="EMBL" id="ADBJ01000036">
    <property type="protein sequence ID" value="EFA79101.1"/>
    <property type="molecule type" value="Genomic_DNA"/>
</dbReference>
<feature type="compositionally biased region" description="Low complexity" evidence="4">
    <location>
        <begin position="353"/>
        <end position="362"/>
    </location>
</feature>
<feature type="compositionally biased region" description="Low complexity" evidence="4">
    <location>
        <begin position="38"/>
        <end position="50"/>
    </location>
</feature>
<feature type="compositionally biased region" description="Polar residues" evidence="4">
    <location>
        <begin position="229"/>
        <end position="240"/>
    </location>
</feature>
<dbReference type="GO" id="GO:0016593">
    <property type="term" value="C:Cdc73/Paf1 complex"/>
    <property type="evidence" value="ECO:0007669"/>
    <property type="project" value="InterPro"/>
</dbReference>
<dbReference type="GeneID" id="31363406"/>
<protein>
    <submittedName>
        <fullName evidence="5">RNA polymerase II-associated factor 1</fullName>
    </submittedName>
</protein>
<dbReference type="PANTHER" id="PTHR23188">
    <property type="entry name" value="RNA POLYMERASE II-ASSOCIATED FACTOR 1 HOMOLOG"/>
    <property type="match status" value="1"/>
</dbReference>
<evidence type="ECO:0000256" key="2">
    <source>
        <dbReference type="ARBA" id="ARBA00007560"/>
    </source>
</evidence>
<keyword evidence="3" id="KW-0539">Nucleus</keyword>
<evidence type="ECO:0000313" key="6">
    <source>
        <dbReference type="Proteomes" id="UP000001396"/>
    </source>
</evidence>
<dbReference type="InParanoid" id="D3BHC4"/>
<comment type="caution">
    <text evidence="5">The sequence shown here is derived from an EMBL/GenBank/DDBJ whole genome shotgun (WGS) entry which is preliminary data.</text>
</comment>
<dbReference type="FunCoup" id="D3BHC4">
    <property type="interactions" value="364"/>
</dbReference>
<dbReference type="PANTHER" id="PTHR23188:SF12">
    <property type="entry name" value="RNA POLYMERASE II-ASSOCIATED FACTOR 1 HOMOLOG"/>
    <property type="match status" value="1"/>
</dbReference>
<dbReference type="RefSeq" id="XP_020431223.1">
    <property type="nucleotide sequence ID" value="XM_020578759.1"/>
</dbReference>